<comment type="caution">
    <text evidence="1">The sequence shown here is derived from an EMBL/GenBank/DDBJ whole genome shotgun (WGS) entry which is preliminary data.</text>
</comment>
<evidence type="ECO:0000313" key="2">
    <source>
        <dbReference type="Proteomes" id="UP001299235"/>
    </source>
</evidence>
<proteinExistence type="predicted"/>
<accession>A0ABS8EXG2</accession>
<gene>
    <name evidence="1" type="ORF">LKD42_11565</name>
</gene>
<evidence type="ECO:0000313" key="1">
    <source>
        <dbReference type="EMBL" id="MCC2149882.1"/>
    </source>
</evidence>
<dbReference type="Proteomes" id="UP001299235">
    <property type="component" value="Unassembled WGS sequence"/>
</dbReference>
<dbReference type="RefSeq" id="WP_173898266.1">
    <property type="nucleotide sequence ID" value="NZ_JAJEQE010000045.1"/>
</dbReference>
<sequence>MEAEKSKKTSSMYYTAMDVQEMLGISKGMAYKILRKLNAELAAKNYIVIPGKIPRAYFAEHYYGMSN</sequence>
<dbReference type="EMBL" id="JAJEQE010000045">
    <property type="protein sequence ID" value="MCC2149882.1"/>
    <property type="molecule type" value="Genomic_DNA"/>
</dbReference>
<organism evidence="1 2">
    <name type="scientific">Hominisplanchenecus faecis</name>
    <dbReference type="NCBI Taxonomy" id="2885351"/>
    <lineage>
        <taxon>Bacteria</taxon>
        <taxon>Bacillati</taxon>
        <taxon>Bacillota</taxon>
        <taxon>Clostridia</taxon>
        <taxon>Lachnospirales</taxon>
        <taxon>Lachnospiraceae</taxon>
        <taxon>Hominisplanchenecus</taxon>
    </lineage>
</organism>
<name>A0ABS8EXG2_9FIRM</name>
<protein>
    <submittedName>
        <fullName evidence="1">ICEBs1 excisionase</fullName>
    </submittedName>
</protein>
<reference evidence="1 2" key="1">
    <citation type="submission" date="2021-10" db="EMBL/GenBank/DDBJ databases">
        <title>Anaerobic single-cell dispensing facilitates the cultivation of human gut bacteria.</title>
        <authorList>
            <person name="Afrizal A."/>
        </authorList>
    </citation>
    <scope>NUCLEOTIDE SEQUENCE [LARGE SCALE GENOMIC DNA]</scope>
    <source>
        <strain evidence="1 2">CLA-AA-H246</strain>
    </source>
</reference>
<keyword evidence="2" id="KW-1185">Reference proteome</keyword>